<name>A0A0H5QT57_9EUKA</name>
<dbReference type="InterPro" id="IPR002110">
    <property type="entry name" value="Ankyrin_rpt"/>
</dbReference>
<evidence type="ECO:0000256" key="3">
    <source>
        <dbReference type="PROSITE-ProRule" id="PRU00023"/>
    </source>
</evidence>
<dbReference type="SUPFAM" id="SSF48403">
    <property type="entry name" value="Ankyrin repeat"/>
    <property type="match status" value="1"/>
</dbReference>
<evidence type="ECO:0000256" key="1">
    <source>
        <dbReference type="ARBA" id="ARBA00022737"/>
    </source>
</evidence>
<reference evidence="4" key="1">
    <citation type="submission" date="2015-04" db="EMBL/GenBank/DDBJ databases">
        <title>The genome sequence of the plant pathogenic Rhizarian Plasmodiophora brassicae reveals insights in its biotrophic life cycle and the origin of chitin synthesis.</title>
        <authorList>
            <person name="Schwelm A."/>
            <person name="Fogelqvist J."/>
            <person name="Knaust A."/>
            <person name="Julke S."/>
            <person name="Lilja T."/>
            <person name="Dhandapani V."/>
            <person name="Bonilla-Rosso G."/>
            <person name="Karlsson M."/>
            <person name="Shevchenko A."/>
            <person name="Choi S.R."/>
            <person name="Kim H.G."/>
            <person name="Park J.Y."/>
            <person name="Lim Y.P."/>
            <person name="Ludwig-Muller J."/>
            <person name="Dixelius C."/>
        </authorList>
    </citation>
    <scope>NUCLEOTIDE SEQUENCE</scope>
    <source>
        <tissue evidence="4">Potato root galls</tissue>
    </source>
</reference>
<dbReference type="EMBL" id="HACM01004435">
    <property type="protein sequence ID" value="CRZ04877.1"/>
    <property type="molecule type" value="Transcribed_RNA"/>
</dbReference>
<dbReference type="PROSITE" id="PS50088">
    <property type="entry name" value="ANK_REPEAT"/>
    <property type="match status" value="2"/>
</dbReference>
<feature type="repeat" description="ANK" evidence="3">
    <location>
        <begin position="71"/>
        <end position="103"/>
    </location>
</feature>
<keyword evidence="2 3" id="KW-0040">ANK repeat</keyword>
<dbReference type="SMART" id="SM00248">
    <property type="entry name" value="ANK"/>
    <property type="match status" value="3"/>
</dbReference>
<feature type="non-terminal residue" evidence="4">
    <location>
        <position position="121"/>
    </location>
</feature>
<dbReference type="PANTHER" id="PTHR24198:SF165">
    <property type="entry name" value="ANKYRIN REPEAT-CONTAINING PROTEIN-RELATED"/>
    <property type="match status" value="1"/>
</dbReference>
<feature type="repeat" description="ANK" evidence="3">
    <location>
        <begin position="4"/>
        <end position="36"/>
    </location>
</feature>
<dbReference type="InterPro" id="IPR036770">
    <property type="entry name" value="Ankyrin_rpt-contain_sf"/>
</dbReference>
<dbReference type="PROSITE" id="PS50297">
    <property type="entry name" value="ANK_REP_REGION"/>
    <property type="match status" value="2"/>
</dbReference>
<sequence>TTNDMSTALHLAMESPSQQVTRILLVRGANPAITDKNGDTALHIAVANRWFVVITMILTLEPQPIDIQNQFGRTALLLAVRSQSEEVAMILLEHGANPALADINGETALHAAAANGWVNTV</sequence>
<evidence type="ECO:0000313" key="4">
    <source>
        <dbReference type="EMBL" id="CRZ04877.1"/>
    </source>
</evidence>
<dbReference type="Pfam" id="PF12796">
    <property type="entry name" value="Ank_2"/>
    <property type="match status" value="2"/>
</dbReference>
<keyword evidence="1" id="KW-0677">Repeat</keyword>
<accession>A0A0H5QT57</accession>
<feature type="non-terminal residue" evidence="4">
    <location>
        <position position="1"/>
    </location>
</feature>
<dbReference type="Gene3D" id="1.25.40.20">
    <property type="entry name" value="Ankyrin repeat-containing domain"/>
    <property type="match status" value="1"/>
</dbReference>
<organism evidence="4">
    <name type="scientific">Spongospora subterranea</name>
    <dbReference type="NCBI Taxonomy" id="70186"/>
    <lineage>
        <taxon>Eukaryota</taxon>
        <taxon>Sar</taxon>
        <taxon>Rhizaria</taxon>
        <taxon>Endomyxa</taxon>
        <taxon>Phytomyxea</taxon>
        <taxon>Plasmodiophorida</taxon>
        <taxon>Plasmodiophoridae</taxon>
        <taxon>Spongospora</taxon>
    </lineage>
</organism>
<dbReference type="PANTHER" id="PTHR24198">
    <property type="entry name" value="ANKYRIN REPEAT AND PROTEIN KINASE DOMAIN-CONTAINING PROTEIN"/>
    <property type="match status" value="1"/>
</dbReference>
<protein>
    <submittedName>
        <fullName evidence="4">Uncharacterized protein</fullName>
    </submittedName>
</protein>
<dbReference type="AlphaFoldDB" id="A0A0H5QT57"/>
<evidence type="ECO:0000256" key="2">
    <source>
        <dbReference type="ARBA" id="ARBA00023043"/>
    </source>
</evidence>
<proteinExistence type="predicted"/>